<dbReference type="InterPro" id="IPR054297">
    <property type="entry name" value="DUF7033"/>
</dbReference>
<gene>
    <name evidence="2" type="ORF">AXE80_12390</name>
</gene>
<keyword evidence="3" id="KW-1185">Reference proteome</keyword>
<evidence type="ECO:0000259" key="1">
    <source>
        <dbReference type="Pfam" id="PF23019"/>
    </source>
</evidence>
<evidence type="ECO:0000313" key="2">
    <source>
        <dbReference type="EMBL" id="ANW97033.1"/>
    </source>
</evidence>
<reference evidence="2 3" key="1">
    <citation type="submission" date="2016-02" db="EMBL/GenBank/DDBJ databases">
        <authorList>
            <person name="Wen L."/>
            <person name="He K."/>
            <person name="Yang H."/>
        </authorList>
    </citation>
    <scope>NUCLEOTIDE SEQUENCE [LARGE SCALE GENOMIC DNA]</scope>
    <source>
        <strain evidence="2 3">CZ1127</strain>
    </source>
</reference>
<protein>
    <recommendedName>
        <fullName evidence="1">DUF7033 domain-containing protein</fullName>
    </recommendedName>
</protein>
<dbReference type="STRING" id="1790137.AXE80_12390"/>
<evidence type="ECO:0000313" key="3">
    <source>
        <dbReference type="Proteomes" id="UP000092967"/>
    </source>
</evidence>
<dbReference type="Gene3D" id="3.20.20.370">
    <property type="entry name" value="Glycoside hydrolase/deacetylase"/>
    <property type="match status" value="1"/>
</dbReference>
<feature type="domain" description="DUF7033" evidence="1">
    <location>
        <begin position="98"/>
        <end position="186"/>
    </location>
</feature>
<sequence>MTEELLIYTQKTTPRVSYIFKHIFVRILNIPIKFTSKIEEFVAHDSLKMSYGKSPLGSEFFIQSHGLLFEQGINDIEINVSQWDSTPCFFSTGKKSTIPFDIFAASFYLLSRYEEYLPCVLDENDCFPAEESIAFKHNFLDKPIIDVWAYKLLKALKEEYPEYEHNANKYQYISTFSVNQTFLYKGKGVIRTIVSGIYDLFTFKLYSVWARIATLLSIKEDPYNTFDKIIYLQKKYNVKTIFFFLLSNYTTYDNNVAYTKRKYHLLIKSIADHARVGLLSSYFTMEDEDSLIKETSRLEKIINTPTKLSRQHYGRNKLPDTYHKLIDLDIQEDYTMGYPKHMGFKASTCTPFYFYDLDFEIQTPLKVFPYAFNDTVLRFEMQLSPKQALMRINHIANLVKQVNGTLISIFHNDCLSNFDEWKYWEDFYEDVLKCVKDS</sequence>
<dbReference type="KEGG" id="wfu:AXE80_12390"/>
<dbReference type="RefSeq" id="WP_068827810.1">
    <property type="nucleotide sequence ID" value="NZ_CP014224.1"/>
</dbReference>
<dbReference type="AlphaFoldDB" id="A0A1B1Y8D2"/>
<accession>A0A1B1Y8D2</accession>
<name>A0A1B1Y8D2_9FLAO</name>
<dbReference type="OrthoDB" id="5573484at2"/>
<dbReference type="CDD" id="cd10931">
    <property type="entry name" value="CE4_u7"/>
    <property type="match status" value="1"/>
</dbReference>
<dbReference type="EMBL" id="CP014224">
    <property type="protein sequence ID" value="ANW97033.1"/>
    <property type="molecule type" value="Genomic_DNA"/>
</dbReference>
<organism evidence="2 3">
    <name type="scientific">Wenyingzhuangia fucanilytica</name>
    <dbReference type="NCBI Taxonomy" id="1790137"/>
    <lineage>
        <taxon>Bacteria</taxon>
        <taxon>Pseudomonadati</taxon>
        <taxon>Bacteroidota</taxon>
        <taxon>Flavobacteriia</taxon>
        <taxon>Flavobacteriales</taxon>
        <taxon>Flavobacteriaceae</taxon>
        <taxon>Wenyingzhuangia</taxon>
    </lineage>
</organism>
<dbReference type="Pfam" id="PF23019">
    <property type="entry name" value="DUF7033"/>
    <property type="match status" value="1"/>
</dbReference>
<proteinExistence type="predicted"/>
<dbReference type="Proteomes" id="UP000092967">
    <property type="component" value="Chromosome"/>
</dbReference>